<dbReference type="Gene3D" id="3.20.20.70">
    <property type="entry name" value="Aldolase class I"/>
    <property type="match status" value="1"/>
</dbReference>
<name>A0ABY7BRR2_9FIRM</name>
<dbReference type="InterPro" id="IPR013785">
    <property type="entry name" value="Aldolase_TIM"/>
</dbReference>
<reference evidence="1" key="1">
    <citation type="submission" date="2022-12" db="EMBL/GenBank/DDBJ databases">
        <authorList>
            <person name="Bing R.G."/>
            <person name="Willard D.J."/>
            <person name="Manesh M.J.H."/>
            <person name="Laemthong T."/>
            <person name="Crosby J.R."/>
            <person name="Kelly R.M."/>
        </authorList>
    </citation>
    <scope>NUCLEOTIDE SEQUENCE</scope>
    <source>
        <strain evidence="1">DSM 8990</strain>
    </source>
</reference>
<keyword evidence="2" id="KW-1185">Reference proteome</keyword>
<evidence type="ECO:0008006" key="3">
    <source>
        <dbReference type="Google" id="ProtNLM"/>
    </source>
</evidence>
<proteinExistence type="predicted"/>
<dbReference type="Proteomes" id="UP001164909">
    <property type="component" value="Chromosome"/>
</dbReference>
<dbReference type="InterPro" id="IPR058240">
    <property type="entry name" value="rSAM_sf"/>
</dbReference>
<evidence type="ECO:0000313" key="2">
    <source>
        <dbReference type="Proteomes" id="UP001164909"/>
    </source>
</evidence>
<evidence type="ECO:0000313" key="1">
    <source>
        <dbReference type="EMBL" id="WAM34209.1"/>
    </source>
</evidence>
<gene>
    <name evidence="1" type="ORF">OTK00_000388</name>
</gene>
<dbReference type="RefSeq" id="WP_241765563.1">
    <property type="nucleotide sequence ID" value="NZ_CP113865.1"/>
</dbReference>
<dbReference type="EMBL" id="CP113865">
    <property type="protein sequence ID" value="WAM34209.1"/>
    <property type="molecule type" value="Genomic_DNA"/>
</dbReference>
<protein>
    <recommendedName>
        <fullName evidence="3">Radical SAM domain protein</fullName>
    </recommendedName>
</protein>
<organism evidence="1 2">
    <name type="scientific">Caldicellulosiruptor morganii</name>
    <dbReference type="NCBI Taxonomy" id="1387555"/>
    <lineage>
        <taxon>Bacteria</taxon>
        <taxon>Bacillati</taxon>
        <taxon>Bacillota</taxon>
        <taxon>Bacillota incertae sedis</taxon>
        <taxon>Caldicellulosiruptorales</taxon>
        <taxon>Caldicellulosiruptoraceae</taxon>
        <taxon>Caldicellulosiruptor</taxon>
    </lineage>
</organism>
<accession>A0ABY7BRR2</accession>
<dbReference type="SUPFAM" id="SSF102114">
    <property type="entry name" value="Radical SAM enzymes"/>
    <property type="match status" value="1"/>
</dbReference>
<sequence>MILNGKELTFEEKVKIVNDLYNSGINSIDFSGGNLLLINDNIKLLQYAASKFSKDCLSISIPGNNLNS</sequence>